<feature type="compositionally biased region" description="Low complexity" evidence="7">
    <location>
        <begin position="255"/>
        <end position="274"/>
    </location>
</feature>
<proteinExistence type="predicted"/>
<dbReference type="Proteomes" id="UP000675881">
    <property type="component" value="Chromosome 8"/>
</dbReference>
<dbReference type="AlphaFoldDB" id="A0A7R8DA84"/>
<dbReference type="CDD" id="cd00073">
    <property type="entry name" value="H15"/>
    <property type="match status" value="1"/>
</dbReference>
<dbReference type="PANTHER" id="PTHR11467:SF20">
    <property type="entry name" value="H15 DOMAIN-CONTAINING PROTEIN-RELATED"/>
    <property type="match status" value="1"/>
</dbReference>
<dbReference type="InterPro" id="IPR005818">
    <property type="entry name" value="Histone_H1/H5_H15"/>
</dbReference>
<evidence type="ECO:0000256" key="1">
    <source>
        <dbReference type="ARBA" id="ARBA00002809"/>
    </source>
</evidence>
<organism evidence="8 9">
    <name type="scientific">Lepeophtheirus salmonis</name>
    <name type="common">Salmon louse</name>
    <name type="synonym">Caligus salmonis</name>
    <dbReference type="NCBI Taxonomy" id="72036"/>
    <lineage>
        <taxon>Eukaryota</taxon>
        <taxon>Metazoa</taxon>
        <taxon>Ecdysozoa</taxon>
        <taxon>Arthropoda</taxon>
        <taxon>Crustacea</taxon>
        <taxon>Multicrustacea</taxon>
        <taxon>Hexanauplia</taxon>
        <taxon>Copepoda</taxon>
        <taxon>Siphonostomatoida</taxon>
        <taxon>Caligidae</taxon>
        <taxon>Lepeophtheirus</taxon>
    </lineage>
</organism>
<dbReference type="GO" id="GO:0031492">
    <property type="term" value="F:nucleosomal DNA binding"/>
    <property type="evidence" value="ECO:0007669"/>
    <property type="project" value="TreeGrafter"/>
</dbReference>
<reference evidence="8" key="1">
    <citation type="submission" date="2021-02" db="EMBL/GenBank/DDBJ databases">
        <authorList>
            <person name="Bekaert M."/>
        </authorList>
    </citation>
    <scope>NUCLEOTIDE SEQUENCE</scope>
    <source>
        <strain evidence="8">IoA-00</strain>
    </source>
</reference>
<evidence type="ECO:0000256" key="4">
    <source>
        <dbReference type="ARBA" id="ARBA00022454"/>
    </source>
</evidence>
<dbReference type="PROSITE" id="PS51504">
    <property type="entry name" value="H15"/>
    <property type="match status" value="1"/>
</dbReference>
<dbReference type="InterPro" id="IPR036388">
    <property type="entry name" value="WH-like_DNA-bd_sf"/>
</dbReference>
<dbReference type="Gene3D" id="1.10.20.10">
    <property type="entry name" value="Histone, subunit A"/>
    <property type="match status" value="1"/>
</dbReference>
<dbReference type="SUPFAM" id="SSF46785">
    <property type="entry name" value="Winged helix' DNA-binding domain"/>
    <property type="match status" value="1"/>
</dbReference>
<dbReference type="GO" id="GO:0006334">
    <property type="term" value="P:nucleosome assembly"/>
    <property type="evidence" value="ECO:0007669"/>
    <property type="project" value="InterPro"/>
</dbReference>
<dbReference type="GO" id="GO:0003690">
    <property type="term" value="F:double-stranded DNA binding"/>
    <property type="evidence" value="ECO:0007669"/>
    <property type="project" value="TreeGrafter"/>
</dbReference>
<evidence type="ECO:0000313" key="9">
    <source>
        <dbReference type="Proteomes" id="UP000675881"/>
    </source>
</evidence>
<keyword evidence="5" id="KW-0238">DNA-binding</keyword>
<feature type="compositionally biased region" description="Polar residues" evidence="7">
    <location>
        <begin position="239"/>
        <end position="252"/>
    </location>
</feature>
<keyword evidence="6" id="KW-0539">Nucleus</keyword>
<evidence type="ECO:0000256" key="6">
    <source>
        <dbReference type="ARBA" id="ARBA00023242"/>
    </source>
</evidence>
<accession>A0A7R8DA84</accession>
<comment type="function">
    <text evidence="1">Histones H1 are necessary for the condensation of nucleosome chains into higher-order structures.</text>
</comment>
<gene>
    <name evidence="8" type="ORF">LSAA_14150</name>
</gene>
<dbReference type="GO" id="GO:0045910">
    <property type="term" value="P:negative regulation of DNA recombination"/>
    <property type="evidence" value="ECO:0007669"/>
    <property type="project" value="TreeGrafter"/>
</dbReference>
<name>A0A7R8DA84_LEPSM</name>
<dbReference type="Gene3D" id="1.10.10.10">
    <property type="entry name" value="Winged helix-like DNA-binding domain superfamily/Winged helix DNA-binding domain"/>
    <property type="match status" value="1"/>
</dbReference>
<dbReference type="PANTHER" id="PTHR11467">
    <property type="entry name" value="HISTONE H1"/>
    <property type="match status" value="1"/>
</dbReference>
<sequence length="274" mass="30354">MEDSKKYYGIVMDEMLIKSTLEYVDDQLVRGYNTLKPSTEELGSYAFVPGKGRISQAFSVIGFFVIISKVLPKPAIRSLARRGGVKPIISGLIYEETRAKRKDCHCDGCFLCSQGKDVPSMDSEVSVLLFHFSWCIVYILEVQNRVLFKGHHDPCTPTSSMMVMTAIKALADRKGSSLMAIKKYISAHFKVDMVKRAPFICKAIRSAVEKGELVQTKGKGASGTFKRCCNKQVYSVQNSLEKGSQEENGQDQTPKKTATKTNTPKKSAAAKKPS</sequence>
<dbReference type="FunFam" id="1.10.10.10:FF:000140">
    <property type="entry name" value="Histone H1.0"/>
    <property type="match status" value="1"/>
</dbReference>
<evidence type="ECO:0000256" key="3">
    <source>
        <dbReference type="ARBA" id="ARBA00004286"/>
    </source>
</evidence>
<dbReference type="OrthoDB" id="10070354at2759"/>
<evidence type="ECO:0000256" key="7">
    <source>
        <dbReference type="SAM" id="MobiDB-lite"/>
    </source>
</evidence>
<protein>
    <submittedName>
        <fullName evidence="8">H1_5</fullName>
    </submittedName>
</protein>
<comment type="subcellular location">
    <subcellularLocation>
        <location evidence="3">Chromosome</location>
    </subcellularLocation>
    <subcellularLocation>
        <location evidence="2">Nucleus</location>
    </subcellularLocation>
</comment>
<dbReference type="GO" id="GO:0005634">
    <property type="term" value="C:nucleus"/>
    <property type="evidence" value="ECO:0007669"/>
    <property type="project" value="UniProtKB-SubCell"/>
</dbReference>
<dbReference type="GO" id="GO:0046982">
    <property type="term" value="F:protein heterodimerization activity"/>
    <property type="evidence" value="ECO:0007669"/>
    <property type="project" value="InterPro"/>
</dbReference>
<evidence type="ECO:0000256" key="5">
    <source>
        <dbReference type="ARBA" id="ARBA00023125"/>
    </source>
</evidence>
<keyword evidence="4" id="KW-0158">Chromosome</keyword>
<feature type="region of interest" description="Disordered" evidence="7">
    <location>
        <begin position="239"/>
        <end position="274"/>
    </location>
</feature>
<dbReference type="Pfam" id="PF00538">
    <property type="entry name" value="Linker_histone"/>
    <property type="match status" value="1"/>
</dbReference>
<dbReference type="InterPro" id="IPR036390">
    <property type="entry name" value="WH_DNA-bd_sf"/>
</dbReference>
<evidence type="ECO:0000256" key="2">
    <source>
        <dbReference type="ARBA" id="ARBA00004123"/>
    </source>
</evidence>
<dbReference type="GO" id="GO:0030261">
    <property type="term" value="P:chromosome condensation"/>
    <property type="evidence" value="ECO:0007669"/>
    <property type="project" value="TreeGrafter"/>
</dbReference>
<dbReference type="SMART" id="SM00526">
    <property type="entry name" value="H15"/>
    <property type="match status" value="1"/>
</dbReference>
<dbReference type="GO" id="GO:0000786">
    <property type="term" value="C:nucleosome"/>
    <property type="evidence" value="ECO:0007669"/>
    <property type="project" value="InterPro"/>
</dbReference>
<dbReference type="InterPro" id="IPR009072">
    <property type="entry name" value="Histone-fold"/>
</dbReference>
<dbReference type="EMBL" id="HG994587">
    <property type="protein sequence ID" value="CAF3024163.1"/>
    <property type="molecule type" value="Genomic_DNA"/>
</dbReference>
<evidence type="ECO:0000313" key="8">
    <source>
        <dbReference type="EMBL" id="CAF3024163.1"/>
    </source>
</evidence>
<keyword evidence="9" id="KW-1185">Reference proteome</keyword>